<feature type="signal peptide" evidence="1">
    <location>
        <begin position="1"/>
        <end position="16"/>
    </location>
</feature>
<evidence type="ECO:0000313" key="4">
    <source>
        <dbReference type="Proteomes" id="UP001324115"/>
    </source>
</evidence>
<dbReference type="InterPro" id="IPR019083">
    <property type="entry name" value="SAM_Ribosomal_mS41"/>
</dbReference>
<organism evidence="3 4">
    <name type="scientific">Quercus rubra</name>
    <name type="common">Northern red oak</name>
    <name type="synonym">Quercus borealis</name>
    <dbReference type="NCBI Taxonomy" id="3512"/>
    <lineage>
        <taxon>Eukaryota</taxon>
        <taxon>Viridiplantae</taxon>
        <taxon>Streptophyta</taxon>
        <taxon>Embryophyta</taxon>
        <taxon>Tracheophyta</taxon>
        <taxon>Spermatophyta</taxon>
        <taxon>Magnoliopsida</taxon>
        <taxon>eudicotyledons</taxon>
        <taxon>Gunneridae</taxon>
        <taxon>Pentapetalae</taxon>
        <taxon>rosids</taxon>
        <taxon>fabids</taxon>
        <taxon>Fagales</taxon>
        <taxon>Fagaceae</taxon>
        <taxon>Quercus</taxon>
    </lineage>
</organism>
<comment type="caution">
    <text evidence="3">The sequence shown here is derived from an EMBL/GenBank/DDBJ whole genome shotgun (WGS) entry which is preliminary data.</text>
</comment>
<proteinExistence type="predicted"/>
<dbReference type="AlphaFoldDB" id="A0AAN7ED75"/>
<gene>
    <name evidence="3" type="ORF">RGQ29_004037</name>
</gene>
<name>A0AAN7ED75_QUERU</name>
<dbReference type="Pfam" id="PF09597">
    <property type="entry name" value="SAM_Ribosomal_mS41"/>
    <property type="match status" value="1"/>
</dbReference>
<evidence type="ECO:0000256" key="1">
    <source>
        <dbReference type="SAM" id="SignalP"/>
    </source>
</evidence>
<feature type="chain" id="PRO_5042971698" description="Small ribosomal subunit protein mS41 SAM domain-containing protein" evidence="1">
    <location>
        <begin position="17"/>
        <end position="101"/>
    </location>
</feature>
<sequence length="101" mass="11681">MLPLQIILIVASALCAVPPRSTVTLCWRAPISICRHGNGLETACFEQNNKRDTRTLKLKELGIPWKHRKLILKYTCKYRLRLWRPPAEPLKSAYLSDFNFS</sequence>
<keyword evidence="1" id="KW-0732">Signal</keyword>
<dbReference type="EMBL" id="JAXUIC010000010">
    <property type="protein sequence ID" value="KAK4568472.1"/>
    <property type="molecule type" value="Genomic_DNA"/>
</dbReference>
<feature type="domain" description="Small ribosomal subunit protein mS41 SAM" evidence="2">
    <location>
        <begin position="53"/>
        <end position="79"/>
    </location>
</feature>
<keyword evidence="4" id="KW-1185">Reference proteome</keyword>
<evidence type="ECO:0000259" key="2">
    <source>
        <dbReference type="Pfam" id="PF09597"/>
    </source>
</evidence>
<accession>A0AAN7ED75</accession>
<protein>
    <recommendedName>
        <fullName evidence="2">Small ribosomal subunit protein mS41 SAM domain-containing protein</fullName>
    </recommendedName>
</protein>
<evidence type="ECO:0000313" key="3">
    <source>
        <dbReference type="EMBL" id="KAK4568472.1"/>
    </source>
</evidence>
<reference evidence="3 4" key="1">
    <citation type="journal article" date="2023" name="G3 (Bethesda)">
        <title>A haplotype-resolved chromosome-scale genome for Quercus rubra L. provides insights into the genetics of adaptive traits for red oak species.</title>
        <authorList>
            <person name="Kapoor B."/>
            <person name="Jenkins J."/>
            <person name="Schmutz J."/>
            <person name="Zhebentyayeva T."/>
            <person name="Kuelheim C."/>
            <person name="Coggeshall M."/>
            <person name="Heim C."/>
            <person name="Lasky J.R."/>
            <person name="Leites L."/>
            <person name="Islam-Faridi N."/>
            <person name="Romero-Severson J."/>
            <person name="DeLeo V.L."/>
            <person name="Lucas S.M."/>
            <person name="Lazic D."/>
            <person name="Gailing O."/>
            <person name="Carlson J."/>
            <person name="Staton M."/>
        </authorList>
    </citation>
    <scope>NUCLEOTIDE SEQUENCE [LARGE SCALE GENOMIC DNA]</scope>
    <source>
        <strain evidence="3">Pseudo-F2</strain>
    </source>
</reference>
<dbReference type="Proteomes" id="UP001324115">
    <property type="component" value="Unassembled WGS sequence"/>
</dbReference>